<evidence type="ECO:0000313" key="12">
    <source>
        <dbReference type="EMBL" id="ADW16240.1"/>
    </source>
</evidence>
<dbReference type="HAMAP" id="MF_00344">
    <property type="entry name" value="GMP_synthase"/>
    <property type="match status" value="1"/>
</dbReference>
<protein>
    <recommendedName>
        <fullName evidence="9">GMP synthase [glutamine-hydrolyzing]</fullName>
        <ecNumber evidence="9">6.3.5.2</ecNumber>
    </recommendedName>
    <alternativeName>
        <fullName evidence="9">GMP synthetase</fullName>
    </alternativeName>
    <alternativeName>
        <fullName evidence="9">Glutamine amidotransferase</fullName>
    </alternativeName>
</protein>
<proteinExistence type="inferred from homology"/>
<evidence type="ECO:0000256" key="1">
    <source>
        <dbReference type="ARBA" id="ARBA00002332"/>
    </source>
</evidence>
<dbReference type="GO" id="GO:0005829">
    <property type="term" value="C:cytosol"/>
    <property type="evidence" value="ECO:0007669"/>
    <property type="project" value="TreeGrafter"/>
</dbReference>
<dbReference type="Pfam" id="PF02540">
    <property type="entry name" value="NAD_synthase"/>
    <property type="match status" value="1"/>
</dbReference>
<dbReference type="FunFam" id="3.30.300.10:FF:000002">
    <property type="entry name" value="GMP synthase [glutamine-hydrolyzing]"/>
    <property type="match status" value="1"/>
</dbReference>
<evidence type="ECO:0000256" key="8">
    <source>
        <dbReference type="ARBA" id="ARBA00022962"/>
    </source>
</evidence>
<feature type="active site" description="Nucleophile" evidence="9">
    <location>
        <position position="84"/>
    </location>
</feature>
<dbReference type="GO" id="GO:0005524">
    <property type="term" value="F:ATP binding"/>
    <property type="evidence" value="ECO:0007669"/>
    <property type="project" value="UniProtKB-UniRule"/>
</dbReference>
<evidence type="ECO:0000256" key="9">
    <source>
        <dbReference type="HAMAP-Rule" id="MF_00344"/>
    </source>
</evidence>
<dbReference type="InterPro" id="IPR014729">
    <property type="entry name" value="Rossmann-like_a/b/a_fold"/>
</dbReference>
<keyword evidence="4 9" id="KW-0547">Nucleotide-binding</keyword>
<dbReference type="NCBIfam" id="NF000848">
    <property type="entry name" value="PRK00074.1"/>
    <property type="match status" value="1"/>
</dbReference>
<keyword evidence="5 9" id="KW-0332">GMP biosynthesis</keyword>
<evidence type="ECO:0000259" key="11">
    <source>
        <dbReference type="PROSITE" id="PS51553"/>
    </source>
</evidence>
<sequence length="516" mass="57145">MSTHTQKIIILDFGSQTTQLIARRIREQKVYSEIHPYTLPLDRLAALRPTGIVLSGGPASVYDDDAPISDPGVFELGVPVLGICYGAQLMTVQLGGRVERAEKREFGKAQLNIAYTGGLFAGMEVAPAHYQVWMSHGDRIEELAPGFVVTATSGHSPYAAIRHGENPFVGVQFHPEVAHTLIGTDVLRNFIFGLCGCRPDWTMHSFIDSTVAEIRAKVGSDRVICALSGGVDSSVVAALVHRAIGDQLTCIHVNNGLMRTGESESVLRFFREKTSLTVIDVDATEFFLNALDGVADPEEKRKRIGYGFIEIFEAEAKKLGKVRYLAQGTLYPDVIESVVFRGKAPIKSHHNVGGLPERMQLDLIEPLRELFKDEVRELGLELGLPEEAIYRQPFPGPGLGIRIMGAINAERLRILRQADVIVLEEMKDAGWYRKVWQSFAVLLPIQTVGVMGDGRTYEHVIALRCVDSRDAMTADWSQLPYDLLGRISNRIINEVRGVNRVVYDISSKPPATIEWE</sequence>
<comment type="catalytic activity">
    <reaction evidence="9">
        <text>XMP + L-glutamine + ATP + H2O = GMP + L-glutamate + AMP + diphosphate + 2 H(+)</text>
        <dbReference type="Rhea" id="RHEA:11680"/>
        <dbReference type="ChEBI" id="CHEBI:15377"/>
        <dbReference type="ChEBI" id="CHEBI:15378"/>
        <dbReference type="ChEBI" id="CHEBI:29985"/>
        <dbReference type="ChEBI" id="CHEBI:30616"/>
        <dbReference type="ChEBI" id="CHEBI:33019"/>
        <dbReference type="ChEBI" id="CHEBI:57464"/>
        <dbReference type="ChEBI" id="CHEBI:58115"/>
        <dbReference type="ChEBI" id="CHEBI:58359"/>
        <dbReference type="ChEBI" id="CHEBI:456215"/>
        <dbReference type="EC" id="6.3.5.2"/>
    </reaction>
</comment>
<feature type="binding site" evidence="10">
    <location>
        <begin position="228"/>
        <end position="234"/>
    </location>
    <ligand>
        <name>ATP</name>
        <dbReference type="ChEBI" id="CHEBI:30616"/>
    </ligand>
</feature>
<dbReference type="PROSITE" id="PS51553">
    <property type="entry name" value="GMPS_ATP_PPASE"/>
    <property type="match status" value="1"/>
</dbReference>
<dbReference type="Proteomes" id="UP000006365">
    <property type="component" value="Chromosome"/>
</dbReference>
<keyword evidence="6 9" id="KW-0658">Purine biosynthesis</keyword>
<accession>A0A7U3YJ07</accession>
<comment type="pathway">
    <text evidence="2 9">Purine metabolism; GMP biosynthesis; GMP from XMP (L-Gln route): step 1/1.</text>
</comment>
<evidence type="ECO:0000256" key="2">
    <source>
        <dbReference type="ARBA" id="ARBA00005153"/>
    </source>
</evidence>
<dbReference type="PRINTS" id="PR00097">
    <property type="entry name" value="ANTSNTHASEII"/>
</dbReference>
<dbReference type="InterPro" id="IPR022955">
    <property type="entry name" value="GMP_synthase"/>
</dbReference>
<dbReference type="SUPFAM" id="SSF54810">
    <property type="entry name" value="GMP synthetase C-terminal dimerisation domain"/>
    <property type="match status" value="1"/>
</dbReference>
<dbReference type="KEGG" id="dpr:Despr_0046"/>
<dbReference type="NCBIfam" id="TIGR00884">
    <property type="entry name" value="guaA_Cterm"/>
    <property type="match status" value="1"/>
</dbReference>
<feature type="active site" evidence="9">
    <location>
        <position position="174"/>
    </location>
</feature>
<dbReference type="PRINTS" id="PR00096">
    <property type="entry name" value="GATASE"/>
</dbReference>
<evidence type="ECO:0000256" key="4">
    <source>
        <dbReference type="ARBA" id="ARBA00022741"/>
    </source>
</evidence>
<dbReference type="InterPro" id="IPR004739">
    <property type="entry name" value="GMP_synth_GATase"/>
</dbReference>
<dbReference type="InterPro" id="IPR022310">
    <property type="entry name" value="NAD/GMP_synthase"/>
</dbReference>
<dbReference type="Pfam" id="PF00117">
    <property type="entry name" value="GATase"/>
    <property type="match status" value="1"/>
</dbReference>
<feature type="active site" evidence="9">
    <location>
        <position position="176"/>
    </location>
</feature>
<feature type="domain" description="GMPS ATP-PPase" evidence="11">
    <location>
        <begin position="201"/>
        <end position="391"/>
    </location>
</feature>
<dbReference type="EMBL" id="CP002364">
    <property type="protein sequence ID" value="ADW16240.1"/>
    <property type="molecule type" value="Genomic_DNA"/>
</dbReference>
<evidence type="ECO:0000256" key="5">
    <source>
        <dbReference type="ARBA" id="ARBA00022749"/>
    </source>
</evidence>
<dbReference type="InterPro" id="IPR001674">
    <property type="entry name" value="GMP_synth_C"/>
</dbReference>
<evidence type="ECO:0000313" key="13">
    <source>
        <dbReference type="Proteomes" id="UP000006365"/>
    </source>
</evidence>
<dbReference type="FunFam" id="3.40.50.880:FF:000001">
    <property type="entry name" value="GMP synthase [glutamine-hydrolyzing]"/>
    <property type="match status" value="1"/>
</dbReference>
<dbReference type="AlphaFoldDB" id="A0A7U3YJ07"/>
<dbReference type="CDD" id="cd01997">
    <property type="entry name" value="GMP_synthase_C"/>
    <property type="match status" value="1"/>
</dbReference>
<dbReference type="PRINTS" id="PR00099">
    <property type="entry name" value="CPSGATASE"/>
</dbReference>
<dbReference type="NCBIfam" id="TIGR00888">
    <property type="entry name" value="guaA_Nterm"/>
    <property type="match status" value="1"/>
</dbReference>
<keyword evidence="7 9" id="KW-0067">ATP-binding</keyword>
<organism evidence="12 13">
    <name type="scientific">Desulfobulbus propionicus (strain ATCC 33891 / DSM 2032 / VKM B-1956 / 1pr3)</name>
    <dbReference type="NCBI Taxonomy" id="577650"/>
    <lineage>
        <taxon>Bacteria</taxon>
        <taxon>Pseudomonadati</taxon>
        <taxon>Thermodesulfobacteriota</taxon>
        <taxon>Desulfobulbia</taxon>
        <taxon>Desulfobulbales</taxon>
        <taxon>Desulfobulbaceae</taxon>
        <taxon>Desulfobulbus</taxon>
    </lineage>
</organism>
<reference evidence="12 13" key="1">
    <citation type="journal article" date="2011" name="Stand. Genomic Sci.">
        <title>Complete genome sequence of Desulfobulbus propionicus type strain (1pr3).</title>
        <authorList>
            <person name="Pagani I."/>
            <person name="Lapidus A."/>
            <person name="Nolan M."/>
            <person name="Lucas S."/>
            <person name="Hammon N."/>
            <person name="Deshpande S."/>
            <person name="Cheng J.F."/>
            <person name="Chertkov O."/>
            <person name="Davenport K."/>
            <person name="Tapia R."/>
            <person name="Han C."/>
            <person name="Goodwin L."/>
            <person name="Pitluck S."/>
            <person name="Liolios K."/>
            <person name="Mavromatis K."/>
            <person name="Ivanova N."/>
            <person name="Mikhailova N."/>
            <person name="Pati A."/>
            <person name="Chen A."/>
            <person name="Palaniappan K."/>
            <person name="Land M."/>
            <person name="Hauser L."/>
            <person name="Chang Y.J."/>
            <person name="Jeffries C.D."/>
            <person name="Detter J.C."/>
            <person name="Brambilla E."/>
            <person name="Kannan K.P."/>
            <person name="Djao O.D."/>
            <person name="Rohde M."/>
            <person name="Pukall R."/>
            <person name="Spring S."/>
            <person name="Goker M."/>
            <person name="Sikorski J."/>
            <person name="Woyke T."/>
            <person name="Bristow J."/>
            <person name="Eisen J.A."/>
            <person name="Markowitz V."/>
            <person name="Hugenholtz P."/>
            <person name="Kyrpides N.C."/>
            <person name="Klenk H.P."/>
        </authorList>
    </citation>
    <scope>NUCLEOTIDE SEQUENCE [LARGE SCALE GENOMIC DNA]</scope>
    <source>
        <strain evidence="13">ATCC 33891 / DSM 2032 / 1pr3</strain>
    </source>
</reference>
<name>A0A7U3YJ07_DESPD</name>
<dbReference type="InterPro" id="IPR025777">
    <property type="entry name" value="GMPS_ATP_PPase_dom"/>
</dbReference>
<dbReference type="PROSITE" id="PS51273">
    <property type="entry name" value="GATASE_TYPE_1"/>
    <property type="match status" value="1"/>
</dbReference>
<dbReference type="PANTHER" id="PTHR11922:SF2">
    <property type="entry name" value="GMP SYNTHASE [GLUTAMINE-HYDROLYZING]"/>
    <property type="match status" value="1"/>
</dbReference>
<dbReference type="InterPro" id="IPR017926">
    <property type="entry name" value="GATASE"/>
</dbReference>
<dbReference type="UniPathway" id="UPA00189">
    <property type="reaction ID" value="UER00296"/>
</dbReference>
<gene>
    <name evidence="9" type="primary">guaA</name>
    <name evidence="12" type="ordered locus">Despr_0046</name>
</gene>
<evidence type="ECO:0000256" key="7">
    <source>
        <dbReference type="ARBA" id="ARBA00022840"/>
    </source>
</evidence>
<dbReference type="GO" id="GO:0003921">
    <property type="term" value="F:GMP synthase activity"/>
    <property type="evidence" value="ECO:0007669"/>
    <property type="project" value="InterPro"/>
</dbReference>
<dbReference type="PANTHER" id="PTHR11922">
    <property type="entry name" value="GMP SYNTHASE-RELATED"/>
    <property type="match status" value="1"/>
</dbReference>
<evidence type="ECO:0000256" key="6">
    <source>
        <dbReference type="ARBA" id="ARBA00022755"/>
    </source>
</evidence>
<dbReference type="Gene3D" id="3.40.50.620">
    <property type="entry name" value="HUPs"/>
    <property type="match status" value="1"/>
</dbReference>
<dbReference type="RefSeq" id="WP_015722788.1">
    <property type="nucleotide sequence ID" value="NC_014972.1"/>
</dbReference>
<dbReference type="SUPFAM" id="SSF52317">
    <property type="entry name" value="Class I glutamine amidotransferase-like"/>
    <property type="match status" value="1"/>
</dbReference>
<keyword evidence="8 9" id="KW-0315">Glutamine amidotransferase</keyword>
<comment type="subunit">
    <text evidence="9">Homodimer.</text>
</comment>
<keyword evidence="3 9" id="KW-0436">Ligase</keyword>
<dbReference type="FunFam" id="3.40.50.620:FF:000001">
    <property type="entry name" value="GMP synthase [glutamine-hydrolyzing]"/>
    <property type="match status" value="1"/>
</dbReference>
<dbReference type="SUPFAM" id="SSF52402">
    <property type="entry name" value="Adenine nucleotide alpha hydrolases-like"/>
    <property type="match status" value="1"/>
</dbReference>
<dbReference type="InterPro" id="IPR029062">
    <property type="entry name" value="Class_I_gatase-like"/>
</dbReference>
<dbReference type="Pfam" id="PF00958">
    <property type="entry name" value="GMP_synt_C"/>
    <property type="match status" value="1"/>
</dbReference>
<dbReference type="Gene3D" id="3.40.50.880">
    <property type="match status" value="1"/>
</dbReference>
<comment type="function">
    <text evidence="1 9">Catalyzes the synthesis of GMP from XMP.</text>
</comment>
<dbReference type="Gene3D" id="3.30.300.10">
    <property type="match status" value="1"/>
</dbReference>
<keyword evidence="13" id="KW-1185">Reference proteome</keyword>
<evidence type="ECO:0000256" key="3">
    <source>
        <dbReference type="ARBA" id="ARBA00022598"/>
    </source>
</evidence>
<dbReference type="EC" id="6.3.5.2" evidence="9"/>
<dbReference type="CDD" id="cd01742">
    <property type="entry name" value="GATase1_GMP_Synthase"/>
    <property type="match status" value="1"/>
</dbReference>
<evidence type="ECO:0000256" key="10">
    <source>
        <dbReference type="PROSITE-ProRule" id="PRU00886"/>
    </source>
</evidence>